<sequence length="848" mass="94458">MGVPAFYRWLAEAYPKVVVDVVEEQCADGEVADCSQPNPNGIEFDALYLDMNGIIHPCAHPEGRPPPASEEEMFAAIFAYIDRVFSVVRPRRVLFLAIDGPAPRAKMNQQRTRRFKAAKEKAERDAEAKTLRAELRAAGRSVGDEAEPSEETFHFDSNVITPGTRFMANLARWLRYFVQMRIQTTPGWGGIKVILSDASVPGEGEHKIMEHIRLQRAAEGYNPNTRHVIHGLDADLIMLALATHEPHFCILREVVLDRKAQEKQKEQIAAGVQVGPPKMQFCQIWTLREYLHKEFAQVDFSAVTGGFDLERVIDDFVFMCFFVGNDFLPHIPALEIRDGAIDMLIFAYKQLIPKLGGYLSDAGRVHLARTEVLLRAISSQENDIFERRRRRDDGRERAQAARVMAEGGTVPSNAFGSLYPPRDQTQKQLLKQIKEFAEGTDLSATMTLPTTSMNGFHKASVHLYIQLHNLVESTAPDKSIIVRHKRQRPEKEPSADQADEDFETRLTLRLKQKEEAMSIETDEVRFGESGWKDRYYTHKLHLPKDAVDVRRYVTKEYVHGLCWVLMYYYQGVQDWGWFYPFHYAPCASDLVNLNEFQGGQFNLGEPFRPFEQLMAVFPPASGHALPESFRNLMVHPHSPIIDFYPIDFRNDLNGKKFQWQAVALLPFIDAERLRASLAPLEPTLSAEEAERNSLGSELLFVSALSPLGAAATKAAIGAGPVSLSPLAAESPSFGGKLLQAAVLPPPGGALEPPAGSRGLPRLAPNRVVGVAYAPPPYVAHSPRLLAGVELPPAVLQPSDKVNFSRDALQATEGLAHSLNGTSRPAPSRHAPPHGAPQRMILGAMGAKR</sequence>
<evidence type="ECO:0000259" key="11">
    <source>
        <dbReference type="Pfam" id="PF17846"/>
    </source>
</evidence>
<protein>
    <recommendedName>
        <fullName evidence="8">5'-3' exoribonuclease</fullName>
        <ecNumber evidence="8">3.1.13.-</ecNumber>
    </recommendedName>
</protein>
<dbReference type="GO" id="GO:0000956">
    <property type="term" value="P:nuclear-transcribed mRNA catabolic process"/>
    <property type="evidence" value="ECO:0007669"/>
    <property type="project" value="TreeGrafter"/>
</dbReference>
<dbReference type="Gene3D" id="1.25.40.1050">
    <property type="match status" value="1"/>
</dbReference>
<keyword evidence="4 8" id="KW-0540">Nuclease</keyword>
<dbReference type="GO" id="GO:0003723">
    <property type="term" value="F:RNA binding"/>
    <property type="evidence" value="ECO:0007669"/>
    <property type="project" value="TreeGrafter"/>
</dbReference>
<feature type="domain" description="Xrn1 helical" evidence="11">
    <location>
        <begin position="307"/>
        <end position="799"/>
    </location>
</feature>
<evidence type="ECO:0000256" key="5">
    <source>
        <dbReference type="ARBA" id="ARBA00022801"/>
    </source>
</evidence>
<keyword evidence="13" id="KW-1185">Reference proteome</keyword>
<keyword evidence="3 8" id="KW-0507">mRNA processing</keyword>
<comment type="function">
    <text evidence="8">Possesses 5'-&gt;3' exoribonuclease activity. May promote termination of transcription by RNA polymerase II.</text>
</comment>
<dbReference type="FunFam" id="1.25.40.1050:FF:000002">
    <property type="entry name" value="5'-3' exoribonuclease"/>
    <property type="match status" value="1"/>
</dbReference>
<comment type="caution">
    <text evidence="12">The sequence shown here is derived from an EMBL/GenBank/DDBJ whole genome shotgun (WGS) entry which is preliminary data.</text>
</comment>
<evidence type="ECO:0000256" key="1">
    <source>
        <dbReference type="ARBA" id="ARBA00004123"/>
    </source>
</evidence>
<dbReference type="PIRSF" id="PIRSF037239">
    <property type="entry name" value="Exonuclease_Xrn2"/>
    <property type="match status" value="1"/>
</dbReference>
<dbReference type="Pfam" id="PF17846">
    <property type="entry name" value="XRN_M"/>
    <property type="match status" value="1"/>
</dbReference>
<dbReference type="FunFam" id="3.40.50.12390:FF:000003">
    <property type="entry name" value="5'-3' exoribonuclease"/>
    <property type="match status" value="1"/>
</dbReference>
<dbReference type="GO" id="GO:0004534">
    <property type="term" value="F:5'-3' RNA exonuclease activity"/>
    <property type="evidence" value="ECO:0007669"/>
    <property type="project" value="UniProtKB-UniRule"/>
</dbReference>
<dbReference type="CDD" id="cd18673">
    <property type="entry name" value="PIN_XRN1-2-like"/>
    <property type="match status" value="1"/>
</dbReference>
<dbReference type="PANTHER" id="PTHR12341:SF41">
    <property type="entry name" value="5'-3' EXORIBONUCLEASE 2"/>
    <property type="match status" value="1"/>
</dbReference>
<dbReference type="PANTHER" id="PTHR12341">
    <property type="entry name" value="5'-&gt;3' EXORIBONUCLEASE"/>
    <property type="match status" value="1"/>
</dbReference>
<proteinExistence type="inferred from homology"/>
<dbReference type="Pfam" id="PF03159">
    <property type="entry name" value="XRN_N"/>
    <property type="match status" value="1"/>
</dbReference>
<evidence type="ECO:0000256" key="3">
    <source>
        <dbReference type="ARBA" id="ARBA00022664"/>
    </source>
</evidence>
<evidence type="ECO:0000313" key="12">
    <source>
        <dbReference type="EMBL" id="KAL1500715.1"/>
    </source>
</evidence>
<organism evidence="12 13">
    <name type="scientific">Prymnesium parvum</name>
    <name type="common">Toxic golden alga</name>
    <dbReference type="NCBI Taxonomy" id="97485"/>
    <lineage>
        <taxon>Eukaryota</taxon>
        <taxon>Haptista</taxon>
        <taxon>Haptophyta</taxon>
        <taxon>Prymnesiophyceae</taxon>
        <taxon>Prymnesiales</taxon>
        <taxon>Prymnesiaceae</taxon>
        <taxon>Prymnesium</taxon>
    </lineage>
</organism>
<dbReference type="Proteomes" id="UP001515480">
    <property type="component" value="Unassembled WGS sequence"/>
</dbReference>
<evidence type="ECO:0000256" key="2">
    <source>
        <dbReference type="ARBA" id="ARBA00006994"/>
    </source>
</evidence>
<dbReference type="Gene3D" id="3.40.50.12390">
    <property type="match status" value="2"/>
</dbReference>
<feature type="domain" description="Xrn1 N-terminal" evidence="10">
    <location>
        <begin position="1"/>
        <end position="253"/>
    </location>
</feature>
<gene>
    <name evidence="12" type="ORF">AB1Y20_013361</name>
</gene>
<evidence type="ECO:0000256" key="7">
    <source>
        <dbReference type="ARBA" id="ARBA00023242"/>
    </source>
</evidence>
<dbReference type="InterPro" id="IPR027073">
    <property type="entry name" value="5_3_exoribonuclease"/>
</dbReference>
<dbReference type="GO" id="GO:0005634">
    <property type="term" value="C:nucleus"/>
    <property type="evidence" value="ECO:0007669"/>
    <property type="project" value="UniProtKB-SubCell"/>
</dbReference>
<evidence type="ECO:0000256" key="8">
    <source>
        <dbReference type="PIRNR" id="PIRNR037239"/>
    </source>
</evidence>
<dbReference type="InterPro" id="IPR041412">
    <property type="entry name" value="Xrn1_helical"/>
</dbReference>
<dbReference type="InterPro" id="IPR017151">
    <property type="entry name" value="Xrn2/3/4"/>
</dbReference>
<evidence type="ECO:0000313" key="13">
    <source>
        <dbReference type="Proteomes" id="UP001515480"/>
    </source>
</evidence>
<dbReference type="EC" id="3.1.13.-" evidence="8"/>
<keyword evidence="6 8" id="KW-0269">Exonuclease</keyword>
<comment type="similarity">
    <text evidence="2 8">Belongs to the 5'-3' exonuclease family. XRN2/RAT1 subfamily.</text>
</comment>
<keyword evidence="7" id="KW-0539">Nucleus</keyword>
<evidence type="ECO:0000256" key="4">
    <source>
        <dbReference type="ARBA" id="ARBA00022722"/>
    </source>
</evidence>
<dbReference type="InterPro" id="IPR004859">
    <property type="entry name" value="Xrn1_N"/>
</dbReference>
<evidence type="ECO:0000259" key="10">
    <source>
        <dbReference type="Pfam" id="PF03159"/>
    </source>
</evidence>
<name>A0AB34IL45_PRYPA</name>
<feature type="region of interest" description="Disordered" evidence="9">
    <location>
        <begin position="817"/>
        <end position="848"/>
    </location>
</feature>
<dbReference type="EMBL" id="JBGBPQ010000023">
    <property type="protein sequence ID" value="KAL1500715.1"/>
    <property type="molecule type" value="Genomic_DNA"/>
</dbReference>
<evidence type="ECO:0000256" key="6">
    <source>
        <dbReference type="ARBA" id="ARBA00022839"/>
    </source>
</evidence>
<dbReference type="AlphaFoldDB" id="A0AB34IL45"/>
<comment type="subcellular location">
    <subcellularLocation>
        <location evidence="1">Nucleus</location>
    </subcellularLocation>
</comment>
<accession>A0AB34IL45</accession>
<reference evidence="12 13" key="1">
    <citation type="journal article" date="2024" name="Science">
        <title>Giant polyketide synthase enzymes in the biosynthesis of giant marine polyether toxins.</title>
        <authorList>
            <person name="Fallon T.R."/>
            <person name="Shende V.V."/>
            <person name="Wierzbicki I.H."/>
            <person name="Pendleton A.L."/>
            <person name="Watervoot N.F."/>
            <person name="Auber R.P."/>
            <person name="Gonzalez D.J."/>
            <person name="Wisecaver J.H."/>
            <person name="Moore B.S."/>
        </authorList>
    </citation>
    <scope>NUCLEOTIDE SEQUENCE [LARGE SCALE GENOMIC DNA]</scope>
    <source>
        <strain evidence="12 13">12B1</strain>
    </source>
</reference>
<keyword evidence="5 8" id="KW-0378">Hydrolase</keyword>
<evidence type="ECO:0000256" key="9">
    <source>
        <dbReference type="SAM" id="MobiDB-lite"/>
    </source>
</evidence>
<dbReference type="GO" id="GO:0006397">
    <property type="term" value="P:mRNA processing"/>
    <property type="evidence" value="ECO:0007669"/>
    <property type="project" value="UniProtKB-UniRule"/>
</dbReference>